<evidence type="ECO:0000313" key="2">
    <source>
        <dbReference type="Proteomes" id="UP000317909"/>
    </source>
</evidence>
<sequence>MDFRERLQRATVRGQQARDAEAQAKAAKALSEEECRRLHSNYRLLLNDHIESCLKQLAENFPGFNYESVVTEKGWGGAVRRDDFGMSGGRRENYFSRLEIVVSPHNQYHVLEVLAKGAVRNKENFNRNHYQLLKDADLDAFRNLIEQWTLDYAEQYAASTS</sequence>
<keyword evidence="2" id="KW-1185">Reference proteome</keyword>
<dbReference type="EMBL" id="CP036339">
    <property type="protein sequence ID" value="QDT76141.1"/>
    <property type="molecule type" value="Genomic_DNA"/>
</dbReference>
<protein>
    <submittedName>
        <fullName evidence="1">Uncharacterized protein</fullName>
    </submittedName>
</protein>
<dbReference type="OrthoDB" id="269629at2"/>
<evidence type="ECO:0000313" key="1">
    <source>
        <dbReference type="EMBL" id="QDT76141.1"/>
    </source>
</evidence>
<name>A0A517U678_9BACT</name>
<gene>
    <name evidence="1" type="ORF">I41_53860</name>
</gene>
<dbReference type="RefSeq" id="WP_145435887.1">
    <property type="nucleotide sequence ID" value="NZ_CP036339.1"/>
</dbReference>
<organism evidence="1 2">
    <name type="scientific">Lacipirellula limnantheis</name>
    <dbReference type="NCBI Taxonomy" id="2528024"/>
    <lineage>
        <taxon>Bacteria</taxon>
        <taxon>Pseudomonadati</taxon>
        <taxon>Planctomycetota</taxon>
        <taxon>Planctomycetia</taxon>
        <taxon>Pirellulales</taxon>
        <taxon>Lacipirellulaceae</taxon>
        <taxon>Lacipirellula</taxon>
    </lineage>
</organism>
<reference evidence="1 2" key="1">
    <citation type="submission" date="2019-02" db="EMBL/GenBank/DDBJ databases">
        <title>Deep-cultivation of Planctomycetes and their phenomic and genomic characterization uncovers novel biology.</title>
        <authorList>
            <person name="Wiegand S."/>
            <person name="Jogler M."/>
            <person name="Boedeker C."/>
            <person name="Pinto D."/>
            <person name="Vollmers J."/>
            <person name="Rivas-Marin E."/>
            <person name="Kohn T."/>
            <person name="Peeters S.H."/>
            <person name="Heuer A."/>
            <person name="Rast P."/>
            <person name="Oberbeckmann S."/>
            <person name="Bunk B."/>
            <person name="Jeske O."/>
            <person name="Meyerdierks A."/>
            <person name="Storesund J.E."/>
            <person name="Kallscheuer N."/>
            <person name="Luecker S."/>
            <person name="Lage O.M."/>
            <person name="Pohl T."/>
            <person name="Merkel B.J."/>
            <person name="Hornburger P."/>
            <person name="Mueller R.-W."/>
            <person name="Bruemmer F."/>
            <person name="Labrenz M."/>
            <person name="Spormann A.M."/>
            <person name="Op den Camp H."/>
            <person name="Overmann J."/>
            <person name="Amann R."/>
            <person name="Jetten M.S.M."/>
            <person name="Mascher T."/>
            <person name="Medema M.H."/>
            <person name="Devos D.P."/>
            <person name="Kaster A.-K."/>
            <person name="Ovreas L."/>
            <person name="Rohde M."/>
            <person name="Galperin M.Y."/>
            <person name="Jogler C."/>
        </authorList>
    </citation>
    <scope>NUCLEOTIDE SEQUENCE [LARGE SCALE GENOMIC DNA]</scope>
    <source>
        <strain evidence="1 2">I41</strain>
    </source>
</reference>
<dbReference type="AlphaFoldDB" id="A0A517U678"/>
<dbReference type="KEGG" id="llh:I41_53860"/>
<dbReference type="Proteomes" id="UP000317909">
    <property type="component" value="Chromosome"/>
</dbReference>
<proteinExistence type="predicted"/>
<accession>A0A517U678</accession>